<dbReference type="Gene3D" id="3.40.50.720">
    <property type="entry name" value="NAD(P)-binding Rossmann-like Domain"/>
    <property type="match status" value="1"/>
</dbReference>
<dbReference type="Proteomes" id="UP001164439">
    <property type="component" value="Chromosome"/>
</dbReference>
<keyword evidence="1" id="KW-0472">Membrane</keyword>
<evidence type="ECO:0000313" key="2">
    <source>
        <dbReference type="EMBL" id="WAZ24783.1"/>
    </source>
</evidence>
<evidence type="ECO:0000313" key="3">
    <source>
        <dbReference type="Proteomes" id="UP001164439"/>
    </source>
</evidence>
<accession>A0ABY7KMJ5</accession>
<keyword evidence="3" id="KW-1185">Reference proteome</keyword>
<organism evidence="2 3">
    <name type="scientific">Streptomyces cinnabarinus</name>
    <dbReference type="NCBI Taxonomy" id="67287"/>
    <lineage>
        <taxon>Bacteria</taxon>
        <taxon>Bacillati</taxon>
        <taxon>Actinomycetota</taxon>
        <taxon>Actinomycetes</taxon>
        <taxon>Kitasatosporales</taxon>
        <taxon>Streptomycetaceae</taxon>
        <taxon>Streptomyces</taxon>
    </lineage>
</organism>
<name>A0ABY7KMJ5_9ACTN</name>
<evidence type="ECO:0008006" key="4">
    <source>
        <dbReference type="Google" id="ProtNLM"/>
    </source>
</evidence>
<keyword evidence="1" id="KW-1133">Transmembrane helix</keyword>
<sequence length="626" mass="66215">MQSTIAAMRPRMRTGVFFTPAPEGDGVLLTKGSDIVTFQGTSTYAWLEKLSPHLDGRHSVGDLTASMRPATRQMVERLVGALHEAGLVRDVGEDEEHTLSEGELEAYAAEIAFVEAFRSSPALRFQRYRRTRLLVLGSGSVLAAAVEGALLTGVARVSARLTGSEPEVRARLDELAAEARQRDAEQALDAGSPDAGPLDAAELQRAVEEADLVLYAADRVDPGTLSAVDRACARLGRTLIPVTLLGEEAWIGPVCPADRPETRWGSLWRRLGSPAADARSDFLTGPVPGIVANHLVFRAFESVTGVAEEDLSSAGVVRVDLETLQTSAHRLPVAPVTSDEDELAERAAALTDERLGVLGPLTEAHYEQFPLRVVRVAVADPGRPGESFPVWGAGADFAQAQDAVLRHGLAAHAVRPGALPADASVTGFALADGTRRDVPADAVFGQFPFGTAAGTTRADAVERALLDHLTRGAFIPPEALGVALDGLQLTPAAGRFRDLLLTTGEELSVSTLRAPAGVTAYLFRLGDEATGPSERGVGFTPAEAAESGLGRLLLAHQAHAHDQTEYAPAPEVSLWVPGEAADGERHRALVEALRADGLEPVVVPLDQDPAVHAVLPHLVRVVLLDA</sequence>
<dbReference type="EMBL" id="CP114413">
    <property type="protein sequence ID" value="WAZ24783.1"/>
    <property type="molecule type" value="Genomic_DNA"/>
</dbReference>
<dbReference type="RefSeq" id="WP_269662271.1">
    <property type="nucleotide sequence ID" value="NZ_CP114413.1"/>
</dbReference>
<keyword evidence="1" id="KW-0812">Transmembrane</keyword>
<proteinExistence type="predicted"/>
<reference evidence="2" key="1">
    <citation type="submission" date="2022-12" db="EMBL/GenBank/DDBJ databases">
        <authorList>
            <person name="Ruckert C."/>
            <person name="Busche T."/>
            <person name="Kalinowski J."/>
            <person name="Wittmann C."/>
        </authorList>
    </citation>
    <scope>NUCLEOTIDE SEQUENCE</scope>
    <source>
        <strain evidence="2">DSM 40467</strain>
    </source>
</reference>
<evidence type="ECO:0000256" key="1">
    <source>
        <dbReference type="SAM" id="Phobius"/>
    </source>
</evidence>
<feature type="transmembrane region" description="Helical" evidence="1">
    <location>
        <begin position="133"/>
        <end position="155"/>
    </location>
</feature>
<gene>
    <name evidence="2" type="ORF">STRCI_006234</name>
</gene>
<protein>
    <recommendedName>
        <fullName evidence="4">Thiazole-containing bacteriocin maturation protein</fullName>
    </recommendedName>
</protein>